<dbReference type="RefSeq" id="WP_319917471.1">
    <property type="nucleotide sequence ID" value="NZ_JAWZXF010000015.1"/>
</dbReference>
<dbReference type="InterPro" id="IPR046188">
    <property type="entry name" value="DUF6216"/>
</dbReference>
<dbReference type="AlphaFoldDB" id="A0AAP6GD83"/>
<feature type="transmembrane region" description="Helical" evidence="1">
    <location>
        <begin position="129"/>
        <end position="150"/>
    </location>
</feature>
<keyword evidence="1" id="KW-0812">Transmembrane</keyword>
<evidence type="ECO:0000256" key="1">
    <source>
        <dbReference type="SAM" id="Phobius"/>
    </source>
</evidence>
<keyword evidence="1" id="KW-0472">Membrane</keyword>
<feature type="transmembrane region" description="Helical" evidence="1">
    <location>
        <begin position="15"/>
        <end position="33"/>
    </location>
</feature>
<evidence type="ECO:0000313" key="2">
    <source>
        <dbReference type="EMBL" id="MDX7923121.1"/>
    </source>
</evidence>
<name>A0AAP6GD83_AERME</name>
<organism evidence="2 3">
    <name type="scientific">Aeromonas media</name>
    <dbReference type="NCBI Taxonomy" id="651"/>
    <lineage>
        <taxon>Bacteria</taxon>
        <taxon>Pseudomonadati</taxon>
        <taxon>Pseudomonadota</taxon>
        <taxon>Gammaproteobacteria</taxon>
        <taxon>Aeromonadales</taxon>
        <taxon>Aeromonadaceae</taxon>
        <taxon>Aeromonas</taxon>
    </lineage>
</organism>
<reference evidence="2" key="1">
    <citation type="submission" date="2023-11" db="EMBL/GenBank/DDBJ databases">
        <title>WGS of Aeromonas in Northern Israel.</title>
        <authorList>
            <person name="Hershko Y."/>
        </authorList>
    </citation>
    <scope>NUCLEOTIDE SEQUENCE</scope>
    <source>
        <strain evidence="2">02297</strain>
    </source>
</reference>
<proteinExistence type="predicted"/>
<dbReference type="Pfam" id="PF19723">
    <property type="entry name" value="DUF6216"/>
    <property type="match status" value="1"/>
</dbReference>
<keyword evidence="1" id="KW-1133">Transmembrane helix</keyword>
<protein>
    <submittedName>
        <fullName evidence="2">DUF6216 family protein</fullName>
    </submittedName>
</protein>
<evidence type="ECO:0000313" key="3">
    <source>
        <dbReference type="Proteomes" id="UP001285835"/>
    </source>
</evidence>
<feature type="transmembrane region" description="Helical" evidence="1">
    <location>
        <begin position="230"/>
        <end position="252"/>
    </location>
</feature>
<accession>A0AAP6GD83</accession>
<comment type="caution">
    <text evidence="2">The sequence shown here is derived from an EMBL/GenBank/DDBJ whole genome shotgun (WGS) entry which is preliminary data.</text>
</comment>
<sequence>MDINPELVNLIANNFLSVVVSILILGWMAITLIKHRNIRNLFFWERVMGRRLEFSDETLQSASNDQIELEQIRIFLPGFKFASIYHARAIISWCKYNKVGHDEIKAIDSYLTYNNDTVLLKKPRGITCFLSFLTALAFAFGSLFILQTAIKTKLSSAILSTIKANGEWVWVYSDKIEEFTIFNEPWFIYKDSVTAEAKEAISYDIISALQKDLNSDAGKAYIDDSINKNFYIYLALFSLMCAYTISFTRWVVALDRANKLHHRLSFAVERKNEDSSSCIGHQDDDVEKLKNDHQLQQ</sequence>
<dbReference type="EMBL" id="JAWZXF010000015">
    <property type="protein sequence ID" value="MDX7923121.1"/>
    <property type="molecule type" value="Genomic_DNA"/>
</dbReference>
<dbReference type="Proteomes" id="UP001285835">
    <property type="component" value="Unassembled WGS sequence"/>
</dbReference>
<gene>
    <name evidence="2" type="ORF">SJS82_14420</name>
</gene>